<dbReference type="Proteomes" id="UP000054776">
    <property type="component" value="Unassembled WGS sequence"/>
</dbReference>
<comment type="caution">
    <text evidence="1">The sequence shown here is derived from an EMBL/GenBank/DDBJ whole genome shotgun (WGS) entry which is preliminary data.</text>
</comment>
<accession>A0A0V1B674</accession>
<proteinExistence type="predicted"/>
<protein>
    <submittedName>
        <fullName evidence="1">Uncharacterized protein</fullName>
    </submittedName>
</protein>
<reference evidence="1 2" key="1">
    <citation type="submission" date="2015-01" db="EMBL/GenBank/DDBJ databases">
        <title>Evolution of Trichinella species and genotypes.</title>
        <authorList>
            <person name="Korhonen P.K."/>
            <person name="Edoardo P."/>
            <person name="Giuseppe L.R."/>
            <person name="Gasser R.B."/>
        </authorList>
    </citation>
    <scope>NUCLEOTIDE SEQUENCE [LARGE SCALE GENOMIC DNA]</scope>
    <source>
        <strain evidence="1">ISS3</strain>
    </source>
</reference>
<dbReference type="EMBL" id="JYDH01000096">
    <property type="protein sequence ID" value="KRY32527.1"/>
    <property type="molecule type" value="Genomic_DNA"/>
</dbReference>
<evidence type="ECO:0000313" key="2">
    <source>
        <dbReference type="Proteomes" id="UP000054776"/>
    </source>
</evidence>
<name>A0A0V1B674_TRISP</name>
<sequence>MEVINLPLRAPDTDCLRSIDSTGGQRPSNACRRHRSAFTANVKWSVAPPLLFERPIGYLAGAGHLTVGGNHEGIALRLMVKRRPRGTLTSEKQSSAGDQTAAHANNLVQSANNLIFFHS</sequence>
<gene>
    <name evidence="1" type="ORF">T01_412</name>
</gene>
<evidence type="ECO:0000313" key="1">
    <source>
        <dbReference type="EMBL" id="KRY32527.1"/>
    </source>
</evidence>
<dbReference type="AlphaFoldDB" id="A0A0V1B674"/>
<dbReference type="InParanoid" id="A0A0V1B674"/>
<keyword evidence="2" id="KW-1185">Reference proteome</keyword>
<organism evidence="1 2">
    <name type="scientific">Trichinella spiralis</name>
    <name type="common">Trichina worm</name>
    <dbReference type="NCBI Taxonomy" id="6334"/>
    <lineage>
        <taxon>Eukaryota</taxon>
        <taxon>Metazoa</taxon>
        <taxon>Ecdysozoa</taxon>
        <taxon>Nematoda</taxon>
        <taxon>Enoplea</taxon>
        <taxon>Dorylaimia</taxon>
        <taxon>Trichinellida</taxon>
        <taxon>Trichinellidae</taxon>
        <taxon>Trichinella</taxon>
    </lineage>
</organism>